<feature type="domain" description="Fe-S hydro-lyase tartrate dehydratase beta-type catalytic" evidence="3">
    <location>
        <begin position="4"/>
        <end position="176"/>
    </location>
</feature>
<proteinExistence type="inferred from homology"/>
<evidence type="ECO:0000313" key="5">
    <source>
        <dbReference type="Proteomes" id="UP000198405"/>
    </source>
</evidence>
<dbReference type="PANTHER" id="PTHR43351:SF2">
    <property type="entry name" value="L(+)-TARTRATE DEHYDRATASE SUBUNIT BETA-RELATED"/>
    <property type="match status" value="1"/>
</dbReference>
<organism evidence="4 5">
    <name type="scientific">Desulfurobacterium atlanticum</name>
    <dbReference type="NCBI Taxonomy" id="240169"/>
    <lineage>
        <taxon>Bacteria</taxon>
        <taxon>Pseudomonadati</taxon>
        <taxon>Aquificota</taxon>
        <taxon>Aquificia</taxon>
        <taxon>Desulfurobacteriales</taxon>
        <taxon>Desulfurobacteriaceae</taxon>
        <taxon>Desulfurobacterium</taxon>
    </lineage>
</organism>
<dbReference type="GO" id="GO:0016836">
    <property type="term" value="F:hydro-lyase activity"/>
    <property type="evidence" value="ECO:0007669"/>
    <property type="project" value="InterPro"/>
</dbReference>
<dbReference type="AlphaFoldDB" id="A0A238XN29"/>
<dbReference type="PANTHER" id="PTHR43351">
    <property type="entry name" value="L(+)-TARTRATE DEHYDRATASE SUBUNIT BETA"/>
    <property type="match status" value="1"/>
</dbReference>
<dbReference type="InterPro" id="IPR036660">
    <property type="entry name" value="Fe-S_hydroAse_TtdB_cat_sf"/>
</dbReference>
<dbReference type="Pfam" id="PF05683">
    <property type="entry name" value="Fumerase_C"/>
    <property type="match status" value="1"/>
</dbReference>
<dbReference type="EMBL" id="FZOB01000001">
    <property type="protein sequence ID" value="SNR59764.1"/>
    <property type="molecule type" value="Genomic_DNA"/>
</dbReference>
<dbReference type="RefSeq" id="WP_089322124.1">
    <property type="nucleotide sequence ID" value="NZ_FZOB01000001.1"/>
</dbReference>
<reference evidence="5" key="1">
    <citation type="submission" date="2017-06" db="EMBL/GenBank/DDBJ databases">
        <authorList>
            <person name="Varghese N."/>
            <person name="Submissions S."/>
        </authorList>
    </citation>
    <scope>NUCLEOTIDE SEQUENCE [LARGE SCALE GENOMIC DNA]</scope>
    <source>
        <strain evidence="5">DSM 15668</strain>
    </source>
</reference>
<keyword evidence="2" id="KW-0456">Lyase</keyword>
<evidence type="ECO:0000256" key="1">
    <source>
        <dbReference type="ARBA" id="ARBA00008876"/>
    </source>
</evidence>
<keyword evidence="5" id="KW-1185">Reference proteome</keyword>
<evidence type="ECO:0000259" key="3">
    <source>
        <dbReference type="Pfam" id="PF05683"/>
    </source>
</evidence>
<dbReference type="InterPro" id="IPR004647">
    <property type="entry name" value="Fe-S_hydro-lyase_TtdB-typ_cat"/>
</dbReference>
<sequence length="188" mass="20758">MEPIKIQAPITDEKIIENLKAGDFVLISGTIYTARDAAHKRIVEAVERGEKPPIEIEGQIIYYAGPAPAKPGMPIGSVGPTTSYRMDPYAPKLLEIGLKGMIGKGKRNQEVKDAIKKFKGIYFGAIGGAAAYLARCIKSAEIVAYEDLGPEAIRRLVVEDFPAFVVNDIYGNDLYEMGRKQYQELFEF</sequence>
<dbReference type="NCBIfam" id="TIGR00723">
    <property type="entry name" value="ttdB_fumA_fumB"/>
    <property type="match status" value="1"/>
</dbReference>
<accession>A0A238XN29</accession>
<dbReference type="NCBIfam" id="NF005310">
    <property type="entry name" value="PRK06842.1"/>
    <property type="match status" value="1"/>
</dbReference>
<comment type="similarity">
    <text evidence="1">Belongs to the class-I fumarase family.</text>
</comment>
<gene>
    <name evidence="4" type="ORF">SAMN06265340_10188</name>
</gene>
<dbReference type="Proteomes" id="UP000198405">
    <property type="component" value="Unassembled WGS sequence"/>
</dbReference>
<dbReference type="OrthoDB" id="9798978at2"/>
<dbReference type="SUPFAM" id="SSF117457">
    <property type="entry name" value="FumA C-terminal domain-like"/>
    <property type="match status" value="1"/>
</dbReference>
<evidence type="ECO:0000313" key="4">
    <source>
        <dbReference type="EMBL" id="SNR59764.1"/>
    </source>
</evidence>
<dbReference type="Gene3D" id="3.20.130.10">
    <property type="entry name" value="Fe-S hydro-lyase, tartrate dehydratase beta-type, catalytic domain"/>
    <property type="match status" value="1"/>
</dbReference>
<protein>
    <submittedName>
        <fullName evidence="4">Fumarate hydratase subunit beta</fullName>
    </submittedName>
</protein>
<name>A0A238XN29_9BACT</name>
<evidence type="ECO:0000256" key="2">
    <source>
        <dbReference type="ARBA" id="ARBA00023239"/>
    </source>
</evidence>